<dbReference type="PROSITE" id="PS51257">
    <property type="entry name" value="PROKAR_LIPOPROTEIN"/>
    <property type="match status" value="1"/>
</dbReference>
<feature type="signal peptide" evidence="1">
    <location>
        <begin position="1"/>
        <end position="22"/>
    </location>
</feature>
<evidence type="ECO:0000313" key="2">
    <source>
        <dbReference type="EMBL" id="AFD07233.1"/>
    </source>
</evidence>
<protein>
    <recommendedName>
        <fullName evidence="4">DUF4397 domain-containing protein</fullName>
    </recommendedName>
</protein>
<dbReference type="AlphaFoldDB" id="H8KR27"/>
<dbReference type="HOGENOM" id="CLU_1097941_0_0_10"/>
<dbReference type="KEGG" id="scn:Solca_2182"/>
<name>H8KR27_SOLCM</name>
<evidence type="ECO:0000313" key="3">
    <source>
        <dbReference type="Proteomes" id="UP000007590"/>
    </source>
</evidence>
<dbReference type="EMBL" id="CP003349">
    <property type="protein sequence ID" value="AFD07233.1"/>
    <property type="molecule type" value="Genomic_DNA"/>
</dbReference>
<proteinExistence type="predicted"/>
<gene>
    <name evidence="2" type="ordered locus">Solca_2182</name>
</gene>
<keyword evidence="3" id="KW-1185">Reference proteome</keyword>
<dbReference type="RefSeq" id="WP_014680460.1">
    <property type="nucleotide sequence ID" value="NC_017770.1"/>
</dbReference>
<sequence>MNKISRMVYALGALTGLLVVQACEKGEPIEGKNYSNISIVNPIAGAPALDIFIDNEKIGALTENPVLKITESGNKKHLVLQKETGEKVVDTLMNFAAGENYAYKFVYDGGALQFFLADKNAVEPKPDAGHYKIRVINTLKQGTGKLNLYFYKLDINTFELSPTPFAEIKNVGRTQFSDYFLIEKLDSNLYWTLVKVEDAQTGEMLADVILDLGLFGAYLGGLSPLENWVYNMYIYPSADPSMPVNIDNIYIDK</sequence>
<keyword evidence="1" id="KW-0732">Signal</keyword>
<evidence type="ECO:0008006" key="4">
    <source>
        <dbReference type="Google" id="ProtNLM"/>
    </source>
</evidence>
<organism evidence="2 3">
    <name type="scientific">Solitalea canadensis (strain ATCC 29591 / DSM 3403 / JCM 21819 / LMG 8368 / NBRC 15130 / NCIMB 12057 / USAM 9D)</name>
    <name type="common">Flexibacter canadensis</name>
    <dbReference type="NCBI Taxonomy" id="929556"/>
    <lineage>
        <taxon>Bacteria</taxon>
        <taxon>Pseudomonadati</taxon>
        <taxon>Bacteroidota</taxon>
        <taxon>Sphingobacteriia</taxon>
        <taxon>Sphingobacteriales</taxon>
        <taxon>Sphingobacteriaceae</taxon>
        <taxon>Solitalea</taxon>
    </lineage>
</organism>
<accession>H8KR27</accession>
<dbReference type="Proteomes" id="UP000007590">
    <property type="component" value="Chromosome"/>
</dbReference>
<reference evidence="2" key="1">
    <citation type="submission" date="2012-02" db="EMBL/GenBank/DDBJ databases">
        <title>The complete genome of Solitalea canadensis DSM 3403.</title>
        <authorList>
            <consortium name="US DOE Joint Genome Institute (JGI-PGF)"/>
            <person name="Lucas S."/>
            <person name="Copeland A."/>
            <person name="Lapidus A."/>
            <person name="Glavina del Rio T."/>
            <person name="Dalin E."/>
            <person name="Tice H."/>
            <person name="Bruce D."/>
            <person name="Goodwin L."/>
            <person name="Pitluck S."/>
            <person name="Peters L."/>
            <person name="Ovchinnikova G."/>
            <person name="Lu M."/>
            <person name="Kyrpides N."/>
            <person name="Mavromatis K."/>
            <person name="Ivanova N."/>
            <person name="Brettin T."/>
            <person name="Detter J.C."/>
            <person name="Han C."/>
            <person name="Larimer F."/>
            <person name="Land M."/>
            <person name="Hauser L."/>
            <person name="Markowitz V."/>
            <person name="Cheng J.-F."/>
            <person name="Hugenholtz P."/>
            <person name="Woyke T."/>
            <person name="Wu D."/>
            <person name="Spring S."/>
            <person name="Schroeder M."/>
            <person name="Kopitz M."/>
            <person name="Brambilla E."/>
            <person name="Klenk H.-P."/>
            <person name="Eisen J.A."/>
        </authorList>
    </citation>
    <scope>NUCLEOTIDE SEQUENCE</scope>
    <source>
        <strain evidence="2">DSM 3403</strain>
    </source>
</reference>
<dbReference type="STRING" id="929556.Solca_2182"/>
<feature type="chain" id="PRO_5003613304" description="DUF4397 domain-containing protein" evidence="1">
    <location>
        <begin position="23"/>
        <end position="253"/>
    </location>
</feature>
<dbReference type="OrthoDB" id="9792011at2"/>
<evidence type="ECO:0000256" key="1">
    <source>
        <dbReference type="SAM" id="SignalP"/>
    </source>
</evidence>